<keyword evidence="3 5" id="KW-1133">Transmembrane helix</keyword>
<dbReference type="Proteomes" id="UP000095287">
    <property type="component" value="Unplaced"/>
</dbReference>
<keyword evidence="8" id="KW-1185">Reference proteome</keyword>
<dbReference type="PROSITE" id="PS51257">
    <property type="entry name" value="PROKAR_LIPOPROTEIN"/>
    <property type="match status" value="1"/>
</dbReference>
<evidence type="ECO:0000256" key="1">
    <source>
        <dbReference type="ARBA" id="ARBA00004141"/>
    </source>
</evidence>
<keyword evidence="2 5" id="KW-0812">Transmembrane</keyword>
<dbReference type="InterPro" id="IPR005828">
    <property type="entry name" value="MFS_sugar_transport-like"/>
</dbReference>
<comment type="subcellular location">
    <subcellularLocation>
        <location evidence="1">Membrane</location>
        <topology evidence="1">Multi-pass membrane protein</topology>
    </subcellularLocation>
</comment>
<keyword evidence="4 5" id="KW-0472">Membrane</keyword>
<dbReference type="AlphaFoldDB" id="A0A1I7YYH7"/>
<evidence type="ECO:0000256" key="3">
    <source>
        <dbReference type="ARBA" id="ARBA00022989"/>
    </source>
</evidence>
<dbReference type="InterPro" id="IPR045263">
    <property type="entry name" value="GLUT"/>
</dbReference>
<feature type="transmembrane region" description="Helical" evidence="5">
    <location>
        <begin position="91"/>
        <end position="114"/>
    </location>
</feature>
<feature type="chain" id="PRO_5009312757" evidence="6">
    <location>
        <begin position="20"/>
        <end position="224"/>
    </location>
</feature>
<reference evidence="9" key="1">
    <citation type="submission" date="2016-11" db="UniProtKB">
        <authorList>
            <consortium name="WormBaseParasite"/>
        </authorList>
    </citation>
    <scope>IDENTIFICATION</scope>
</reference>
<evidence type="ECO:0000259" key="7">
    <source>
        <dbReference type="PROSITE" id="PS50850"/>
    </source>
</evidence>
<accession>A0A1I7YYH7</accession>
<evidence type="ECO:0000256" key="2">
    <source>
        <dbReference type="ARBA" id="ARBA00022692"/>
    </source>
</evidence>
<name>A0A1I7YYH7_9BILA</name>
<dbReference type="GO" id="GO:0015149">
    <property type="term" value="F:hexose transmembrane transporter activity"/>
    <property type="evidence" value="ECO:0007669"/>
    <property type="project" value="TreeGrafter"/>
</dbReference>
<organism evidence="8 9">
    <name type="scientific">Steinernema glaseri</name>
    <dbReference type="NCBI Taxonomy" id="37863"/>
    <lineage>
        <taxon>Eukaryota</taxon>
        <taxon>Metazoa</taxon>
        <taxon>Ecdysozoa</taxon>
        <taxon>Nematoda</taxon>
        <taxon>Chromadorea</taxon>
        <taxon>Rhabditida</taxon>
        <taxon>Tylenchina</taxon>
        <taxon>Panagrolaimomorpha</taxon>
        <taxon>Strongyloidoidea</taxon>
        <taxon>Steinernematidae</taxon>
        <taxon>Steinernema</taxon>
    </lineage>
</organism>
<dbReference type="GO" id="GO:0016020">
    <property type="term" value="C:membrane"/>
    <property type="evidence" value="ECO:0007669"/>
    <property type="project" value="UniProtKB-SubCell"/>
</dbReference>
<dbReference type="Gene3D" id="1.20.1250.20">
    <property type="entry name" value="MFS general substrate transporter like domains"/>
    <property type="match status" value="1"/>
</dbReference>
<dbReference type="InterPro" id="IPR020846">
    <property type="entry name" value="MFS_dom"/>
</dbReference>
<dbReference type="InterPro" id="IPR036259">
    <property type="entry name" value="MFS_trans_sf"/>
</dbReference>
<dbReference type="SUPFAM" id="SSF103473">
    <property type="entry name" value="MFS general substrate transporter"/>
    <property type="match status" value="1"/>
</dbReference>
<dbReference type="PANTHER" id="PTHR23503:SF29">
    <property type="entry name" value="MAJOR FACILITATOR SUPERFAMILY (MFS) PROFILE DOMAIN-CONTAINING PROTEIN"/>
    <property type="match status" value="1"/>
</dbReference>
<feature type="domain" description="Major facilitator superfamily (MFS) profile" evidence="7">
    <location>
        <begin position="13"/>
        <end position="224"/>
    </location>
</feature>
<dbReference type="Pfam" id="PF00083">
    <property type="entry name" value="Sugar_tr"/>
    <property type="match status" value="1"/>
</dbReference>
<keyword evidence="6" id="KW-0732">Signal</keyword>
<evidence type="ECO:0000256" key="4">
    <source>
        <dbReference type="ARBA" id="ARBA00023136"/>
    </source>
</evidence>
<evidence type="ECO:0000256" key="5">
    <source>
        <dbReference type="SAM" id="Phobius"/>
    </source>
</evidence>
<evidence type="ECO:0000313" key="8">
    <source>
        <dbReference type="Proteomes" id="UP000095287"/>
    </source>
</evidence>
<sequence length="224" mass="25423">MRPLQKAKLIATCVALSYACNLQYGYSSVYLNTPVEGFKTYLNESLTRRGWLMTEDTYSWMWNLILNIWFVGFFFGVWLSPFLNDRYGRKVGFILMNTISLLGSITRYLGTLLYVPELLFIGRILVSIATAVTYQSQILYFQECSPTKLRGSLSFFSDFSFSTMALLGMSLGTKNVFGDHISYLLGVMVIPYVNLQESVAQWSSTSMAMCYTLGTMCGAFCIER</sequence>
<proteinExistence type="predicted"/>
<protein>
    <submittedName>
        <fullName evidence="9">MFS domain-containing protein</fullName>
    </submittedName>
</protein>
<evidence type="ECO:0000313" key="9">
    <source>
        <dbReference type="WBParaSite" id="L893_g21004.t1"/>
    </source>
</evidence>
<feature type="transmembrane region" description="Helical" evidence="5">
    <location>
        <begin position="60"/>
        <end position="79"/>
    </location>
</feature>
<dbReference type="WBParaSite" id="L893_g21004.t1">
    <property type="protein sequence ID" value="L893_g21004.t1"/>
    <property type="gene ID" value="L893_g21004"/>
</dbReference>
<dbReference type="PROSITE" id="PS50850">
    <property type="entry name" value="MFS"/>
    <property type="match status" value="1"/>
</dbReference>
<feature type="signal peptide" evidence="6">
    <location>
        <begin position="1"/>
        <end position="19"/>
    </location>
</feature>
<dbReference type="PANTHER" id="PTHR23503">
    <property type="entry name" value="SOLUTE CARRIER FAMILY 2"/>
    <property type="match status" value="1"/>
</dbReference>
<feature type="transmembrane region" description="Helical" evidence="5">
    <location>
        <begin position="120"/>
        <end position="141"/>
    </location>
</feature>
<evidence type="ECO:0000256" key="6">
    <source>
        <dbReference type="SAM" id="SignalP"/>
    </source>
</evidence>